<feature type="region of interest" description="Disordered" evidence="1">
    <location>
        <begin position="1"/>
        <end position="30"/>
    </location>
</feature>
<dbReference type="EMBL" id="FONG01000007">
    <property type="protein sequence ID" value="SFF00544.1"/>
    <property type="molecule type" value="Genomic_DNA"/>
</dbReference>
<keyword evidence="3" id="KW-1185">Reference proteome</keyword>
<dbReference type="RefSeq" id="WP_407640653.1">
    <property type="nucleotide sequence ID" value="NZ_FONG01000007.1"/>
</dbReference>
<proteinExistence type="predicted"/>
<dbReference type="Proteomes" id="UP000199323">
    <property type="component" value="Unassembled WGS sequence"/>
</dbReference>
<dbReference type="STRING" id="380248.SAMN05216251_107176"/>
<accession>A0A1I2F528</accession>
<protein>
    <submittedName>
        <fullName evidence="2">Uncharacterized protein</fullName>
    </submittedName>
</protein>
<organism evidence="2 3">
    <name type="scientific">Actinacidiphila alni</name>
    <dbReference type="NCBI Taxonomy" id="380248"/>
    <lineage>
        <taxon>Bacteria</taxon>
        <taxon>Bacillati</taxon>
        <taxon>Actinomycetota</taxon>
        <taxon>Actinomycetes</taxon>
        <taxon>Kitasatosporales</taxon>
        <taxon>Streptomycetaceae</taxon>
        <taxon>Actinacidiphila</taxon>
    </lineage>
</organism>
<sequence>MEESVSGTADESPDKAVESPDNVMKSPDNVVDESTWAFKSADSSLHTGAEGQVSPEDLVLLSGREPTPELVEKARRALEEHGAAAVERYLP</sequence>
<dbReference type="AlphaFoldDB" id="A0A1I2F528"/>
<evidence type="ECO:0000313" key="2">
    <source>
        <dbReference type="EMBL" id="SFF00544.1"/>
    </source>
</evidence>
<name>A0A1I2F528_9ACTN</name>
<evidence type="ECO:0000256" key="1">
    <source>
        <dbReference type="SAM" id="MobiDB-lite"/>
    </source>
</evidence>
<reference evidence="2 3" key="1">
    <citation type="submission" date="2016-10" db="EMBL/GenBank/DDBJ databases">
        <authorList>
            <person name="de Groot N.N."/>
        </authorList>
    </citation>
    <scope>NUCLEOTIDE SEQUENCE [LARGE SCALE GENOMIC DNA]</scope>
    <source>
        <strain evidence="2 3">CGMCC 4.3510</strain>
    </source>
</reference>
<gene>
    <name evidence="2" type="ORF">SAMN05216251_107176</name>
</gene>
<evidence type="ECO:0000313" key="3">
    <source>
        <dbReference type="Proteomes" id="UP000199323"/>
    </source>
</evidence>